<reference evidence="1" key="1">
    <citation type="journal article" date="2020" name="Stud. Mycol.">
        <title>101 Dothideomycetes genomes: a test case for predicting lifestyles and emergence of pathogens.</title>
        <authorList>
            <person name="Haridas S."/>
            <person name="Albert R."/>
            <person name="Binder M."/>
            <person name="Bloem J."/>
            <person name="Labutti K."/>
            <person name="Salamov A."/>
            <person name="Andreopoulos B."/>
            <person name="Baker S."/>
            <person name="Barry K."/>
            <person name="Bills G."/>
            <person name="Bluhm B."/>
            <person name="Cannon C."/>
            <person name="Castanera R."/>
            <person name="Culley D."/>
            <person name="Daum C."/>
            <person name="Ezra D."/>
            <person name="Gonzalez J."/>
            <person name="Henrissat B."/>
            <person name="Kuo A."/>
            <person name="Liang C."/>
            <person name="Lipzen A."/>
            <person name="Lutzoni F."/>
            <person name="Magnuson J."/>
            <person name="Mondo S."/>
            <person name="Nolan M."/>
            <person name="Ohm R."/>
            <person name="Pangilinan J."/>
            <person name="Park H.-J."/>
            <person name="Ramirez L."/>
            <person name="Alfaro M."/>
            <person name="Sun H."/>
            <person name="Tritt A."/>
            <person name="Yoshinaga Y."/>
            <person name="Zwiers L.-H."/>
            <person name="Turgeon B."/>
            <person name="Goodwin S."/>
            <person name="Spatafora J."/>
            <person name="Crous P."/>
            <person name="Grigoriev I."/>
        </authorList>
    </citation>
    <scope>NUCLEOTIDE SEQUENCE</scope>
    <source>
        <strain evidence="1">ATCC 200398</strain>
    </source>
</reference>
<organism evidence="1 2">
    <name type="scientific">Lindgomyces ingoldianus</name>
    <dbReference type="NCBI Taxonomy" id="673940"/>
    <lineage>
        <taxon>Eukaryota</taxon>
        <taxon>Fungi</taxon>
        <taxon>Dikarya</taxon>
        <taxon>Ascomycota</taxon>
        <taxon>Pezizomycotina</taxon>
        <taxon>Dothideomycetes</taxon>
        <taxon>Pleosporomycetidae</taxon>
        <taxon>Pleosporales</taxon>
        <taxon>Lindgomycetaceae</taxon>
        <taxon>Lindgomyces</taxon>
    </lineage>
</organism>
<dbReference type="EMBL" id="MU003493">
    <property type="protein sequence ID" value="KAF2476813.1"/>
    <property type="molecule type" value="Genomic_DNA"/>
</dbReference>
<protein>
    <submittedName>
        <fullName evidence="1">Cytochrome P450</fullName>
    </submittedName>
</protein>
<proteinExistence type="predicted"/>
<evidence type="ECO:0000313" key="2">
    <source>
        <dbReference type="Proteomes" id="UP000799755"/>
    </source>
</evidence>
<keyword evidence="2" id="KW-1185">Reference proteome</keyword>
<dbReference type="Proteomes" id="UP000799755">
    <property type="component" value="Unassembled WGS sequence"/>
</dbReference>
<accession>A0ACB6RDI9</accession>
<sequence length="207" mass="23138">MRMPTEVTARMEAGITQPSYMQHLLESKVSTELSDMECAYIVGMIGLAGVPTMSSAVLTYLLTLSPQWQTRLQAEVDMACDDRTPELSDSFQVPILRAIIMELLRWRPITLSSIPHESTEDSIYDGHLFQKARISTQINGQSHVTRPCNPGRLLNPLYPSYKGPLGVYLSTRNFTTFGYGRQVRMGMDLVENELFVAIWGEGDGLGC</sequence>
<comment type="caution">
    <text evidence="1">The sequence shown here is derived from an EMBL/GenBank/DDBJ whole genome shotgun (WGS) entry which is preliminary data.</text>
</comment>
<gene>
    <name evidence="1" type="ORF">BDR25DRAFT_370618</name>
</gene>
<evidence type="ECO:0000313" key="1">
    <source>
        <dbReference type="EMBL" id="KAF2476813.1"/>
    </source>
</evidence>
<name>A0ACB6RDI9_9PLEO</name>